<protein>
    <submittedName>
        <fullName evidence="2">Uncharacterized protein</fullName>
    </submittedName>
</protein>
<organism evidence="2 3">
    <name type="scientific">Clathrospora elynae</name>
    <dbReference type="NCBI Taxonomy" id="706981"/>
    <lineage>
        <taxon>Eukaryota</taxon>
        <taxon>Fungi</taxon>
        <taxon>Dikarya</taxon>
        <taxon>Ascomycota</taxon>
        <taxon>Pezizomycotina</taxon>
        <taxon>Dothideomycetes</taxon>
        <taxon>Pleosporomycetidae</taxon>
        <taxon>Pleosporales</taxon>
        <taxon>Diademaceae</taxon>
        <taxon>Clathrospora</taxon>
    </lineage>
</organism>
<feature type="compositionally biased region" description="Basic and acidic residues" evidence="1">
    <location>
        <begin position="736"/>
        <end position="758"/>
    </location>
</feature>
<gene>
    <name evidence="2" type="ORF">EJ02DRAFT_363724</name>
</gene>
<feature type="compositionally biased region" description="Low complexity" evidence="1">
    <location>
        <begin position="555"/>
        <end position="570"/>
    </location>
</feature>
<feature type="region of interest" description="Disordered" evidence="1">
    <location>
        <begin position="251"/>
        <end position="284"/>
    </location>
</feature>
<feature type="compositionally biased region" description="Basic and acidic residues" evidence="1">
    <location>
        <begin position="522"/>
        <end position="534"/>
    </location>
</feature>
<feature type="region of interest" description="Disordered" evidence="1">
    <location>
        <begin position="555"/>
        <end position="583"/>
    </location>
</feature>
<feature type="compositionally biased region" description="Basic and acidic residues" evidence="1">
    <location>
        <begin position="367"/>
        <end position="376"/>
    </location>
</feature>
<evidence type="ECO:0000256" key="1">
    <source>
        <dbReference type="SAM" id="MobiDB-lite"/>
    </source>
</evidence>
<feature type="region of interest" description="Disordered" evidence="1">
    <location>
        <begin position="182"/>
        <end position="221"/>
    </location>
</feature>
<dbReference type="Proteomes" id="UP000800038">
    <property type="component" value="Unassembled WGS sequence"/>
</dbReference>
<feature type="compositionally biased region" description="Low complexity" evidence="1">
    <location>
        <begin position="107"/>
        <end position="125"/>
    </location>
</feature>
<evidence type="ECO:0000313" key="2">
    <source>
        <dbReference type="EMBL" id="KAF1947634.1"/>
    </source>
</evidence>
<feature type="compositionally biased region" description="Polar residues" evidence="1">
    <location>
        <begin position="126"/>
        <end position="139"/>
    </location>
</feature>
<feature type="region of interest" description="Disordered" evidence="1">
    <location>
        <begin position="300"/>
        <end position="404"/>
    </location>
</feature>
<feature type="region of interest" description="Disordered" evidence="1">
    <location>
        <begin position="518"/>
        <end position="542"/>
    </location>
</feature>
<feature type="region of interest" description="Disordered" evidence="1">
    <location>
        <begin position="98"/>
        <end position="148"/>
    </location>
</feature>
<accession>A0A6A5T6A0</accession>
<feature type="compositionally biased region" description="Polar residues" evidence="1">
    <location>
        <begin position="334"/>
        <end position="343"/>
    </location>
</feature>
<feature type="compositionally biased region" description="Basic and acidic residues" evidence="1">
    <location>
        <begin position="300"/>
        <end position="314"/>
    </location>
</feature>
<dbReference type="AlphaFoldDB" id="A0A6A5T6A0"/>
<feature type="region of interest" description="Disordered" evidence="1">
    <location>
        <begin position="691"/>
        <end position="758"/>
    </location>
</feature>
<evidence type="ECO:0000313" key="3">
    <source>
        <dbReference type="Proteomes" id="UP000800038"/>
    </source>
</evidence>
<dbReference type="OrthoDB" id="3557758at2759"/>
<keyword evidence="3" id="KW-1185">Reference proteome</keyword>
<proteinExistence type="predicted"/>
<name>A0A6A5T6A0_9PLEO</name>
<dbReference type="EMBL" id="ML975997">
    <property type="protein sequence ID" value="KAF1947634.1"/>
    <property type="molecule type" value="Genomic_DNA"/>
</dbReference>
<reference evidence="2" key="1">
    <citation type="journal article" date="2020" name="Stud. Mycol.">
        <title>101 Dothideomycetes genomes: a test case for predicting lifestyles and emergence of pathogens.</title>
        <authorList>
            <person name="Haridas S."/>
            <person name="Albert R."/>
            <person name="Binder M."/>
            <person name="Bloem J."/>
            <person name="Labutti K."/>
            <person name="Salamov A."/>
            <person name="Andreopoulos B."/>
            <person name="Baker S."/>
            <person name="Barry K."/>
            <person name="Bills G."/>
            <person name="Bluhm B."/>
            <person name="Cannon C."/>
            <person name="Castanera R."/>
            <person name="Culley D."/>
            <person name="Daum C."/>
            <person name="Ezra D."/>
            <person name="Gonzalez J."/>
            <person name="Henrissat B."/>
            <person name="Kuo A."/>
            <person name="Liang C."/>
            <person name="Lipzen A."/>
            <person name="Lutzoni F."/>
            <person name="Magnuson J."/>
            <person name="Mondo S."/>
            <person name="Nolan M."/>
            <person name="Ohm R."/>
            <person name="Pangilinan J."/>
            <person name="Park H.-J."/>
            <person name="Ramirez L."/>
            <person name="Alfaro M."/>
            <person name="Sun H."/>
            <person name="Tritt A."/>
            <person name="Yoshinaga Y."/>
            <person name="Zwiers L.-H."/>
            <person name="Turgeon B."/>
            <person name="Goodwin S."/>
            <person name="Spatafora J."/>
            <person name="Crous P."/>
            <person name="Grigoriev I."/>
        </authorList>
    </citation>
    <scope>NUCLEOTIDE SEQUENCE</scope>
    <source>
        <strain evidence="2">CBS 161.51</strain>
    </source>
</reference>
<sequence length="758" mass="83644">MLTYPDRHKFEQIRARWETAQPVEDGGAEMVGRREKQAVLPPVNGTSHANGTSKFRRTLSHGLAFISNPLSQRKITPGRHQVNVPALAVTEPSTTDVTTLLPACDAPLSPTRRSTSSDRSNGSPTEPTTSADNGSSTESAESDATHKPLLQSRTFSFIPLPVRAESKSFAADVEGAVKRHATATMPQPEPGPVRSKIPTPSPPLPERRRSSPRQYLHHHASQQIKHIAAAHAFAAANNGSPARYPLRSRTTPNLVKGGNSPQPAGFMAPRRPGVKRPVASPTTQKQLLQENVPTDRRITQRRSQIQEKSLRRESLAVPGTISNRRSFGPGAPLVQSTQPSFATPPTARKRLSSHLAQQTPVTAKRVQSVEKVKTHVPDPSPVAFDSSVEQPRLMGPPPTPTRQVVDLAKPTLPRLNTDKDLQRKTLGTPNGLGGVWRSSRALAVTTHEVRRLPRSRTFHNFGTPWETSPPVPPIPEQYRTPSLSNLPQHLRMGPDPPIMARRGRLGSDATSCYSIAEETDEEHTPYRTGRDRSSSFELSGSTNSLTALPSVASTMQSSTAQSSTATESTAYRFSNSPTERPWNISERQNLDDADVGSIFQVKDYMPPLYWAGRFQSRYDQWRTDAMIDELNLDPNHILLGPLGECTLNQEKLAACHIFAQLRDLCTSNQAADSLWEFEYRYRKDNKLLGSQLNLPQMPPRKHDDSSTSKGAFGRAIRKLTPRKTSLVNLVKGKGWNKSDETKHNDVFEQSHETSSDCS</sequence>